<evidence type="ECO:0008006" key="13">
    <source>
        <dbReference type="Google" id="ProtNLM"/>
    </source>
</evidence>
<dbReference type="Proteomes" id="UP000050454">
    <property type="component" value="Unassembled WGS sequence"/>
</dbReference>
<dbReference type="CDD" id="cd16012">
    <property type="entry name" value="ALP"/>
    <property type="match status" value="1"/>
</dbReference>
<accession>A0A0P7BND9</accession>
<evidence type="ECO:0000256" key="3">
    <source>
        <dbReference type="ARBA" id="ARBA00022723"/>
    </source>
</evidence>
<proteinExistence type="inferred from homology"/>
<feature type="binding site" evidence="8">
    <location>
        <position position="32"/>
    </location>
    <ligand>
        <name>Zn(2+)</name>
        <dbReference type="ChEBI" id="CHEBI:29105"/>
        <label>2</label>
    </ligand>
</feature>
<feature type="binding site" evidence="8">
    <location>
        <position position="246"/>
    </location>
    <ligand>
        <name>Zn(2+)</name>
        <dbReference type="ChEBI" id="CHEBI:29105"/>
        <label>2</label>
    </ligand>
</feature>
<name>A0A0P7BND9_9BACT</name>
<keyword evidence="2" id="KW-0597">Phosphoprotein</keyword>
<dbReference type="PATRIC" id="fig|1605367.3.peg.723"/>
<evidence type="ECO:0000256" key="1">
    <source>
        <dbReference type="ARBA" id="ARBA00005984"/>
    </source>
</evidence>
<protein>
    <recommendedName>
        <fullName evidence="13">Alkaline phosphatase</fullName>
    </recommendedName>
</protein>
<sequence>MNKLKTTLFLFAISFSTIAQQKPQNVIFMIGDGMGLSQISTAIHFKGSPSAFEQFKHIGFVKTSSAVQKVTDSAGAATAYATGQKSFNRAISVNTDSVAIPTILEQLEAKNFATGLISICSITDATPACFYAHATDRGQHEIIAAQLPASGVDFVAGGGRQYFTSRADGMNYLDDLKKRGYQVDTTVRYDQINSSQKYAYLVHETNLPGRHEGRDDYFPKTLNTAIQYFSGKKENFFLMAEGSYIDWAGHRNDKEMMIAEQLDFDEALQIAIDFVKKDKNTLLIVTADHETGGTAVTKGATQDQLNVEFVTDQHTATMVPIFAMGPGAELFQGIYENNEVYHKLRALIDF</sequence>
<comment type="cofactor">
    <cofactor evidence="8">
        <name>Mg(2+)</name>
        <dbReference type="ChEBI" id="CHEBI:18420"/>
    </cofactor>
    <text evidence="8">Binds 1 Mg(2+) ion.</text>
</comment>
<evidence type="ECO:0000256" key="6">
    <source>
        <dbReference type="ARBA" id="ARBA00022842"/>
    </source>
</evidence>
<keyword evidence="10" id="KW-0732">Signal</keyword>
<dbReference type="PRINTS" id="PR00113">
    <property type="entry name" value="ALKPHPHTASE"/>
</dbReference>
<dbReference type="PANTHER" id="PTHR11596:SF5">
    <property type="entry name" value="ALKALINE PHOSPHATASE"/>
    <property type="match status" value="1"/>
</dbReference>
<evidence type="ECO:0000256" key="8">
    <source>
        <dbReference type="PIRSR" id="PIRSR601952-2"/>
    </source>
</evidence>
<feature type="chain" id="PRO_5006136017" description="Alkaline phosphatase" evidence="10">
    <location>
        <begin position="20"/>
        <end position="350"/>
    </location>
</feature>
<dbReference type="GO" id="GO:0046872">
    <property type="term" value="F:metal ion binding"/>
    <property type="evidence" value="ECO:0007669"/>
    <property type="project" value="UniProtKB-KW"/>
</dbReference>
<feature type="binding site" evidence="8">
    <location>
        <position position="241"/>
    </location>
    <ligand>
        <name>Mg(2+)</name>
        <dbReference type="ChEBI" id="CHEBI:18420"/>
    </ligand>
</feature>
<dbReference type="PROSITE" id="PS00123">
    <property type="entry name" value="ALKALINE_PHOSPHATASE"/>
    <property type="match status" value="1"/>
</dbReference>
<feature type="binding site" evidence="8">
    <location>
        <position position="126"/>
    </location>
    <ligand>
        <name>Mg(2+)</name>
        <dbReference type="ChEBI" id="CHEBI:18420"/>
    </ligand>
</feature>
<dbReference type="InterPro" id="IPR001952">
    <property type="entry name" value="Alkaline_phosphatase"/>
</dbReference>
<dbReference type="AlphaFoldDB" id="A0A0P7BND9"/>
<feature type="binding site" evidence="8">
    <location>
        <position position="288"/>
    </location>
    <ligand>
        <name>Zn(2+)</name>
        <dbReference type="ChEBI" id="CHEBI:29105"/>
        <label>2</label>
    </ligand>
</feature>
<keyword evidence="5 8" id="KW-0862">Zinc</keyword>
<keyword evidence="6 8" id="KW-0460">Magnesium</keyword>
<comment type="similarity">
    <text evidence="1 9">Belongs to the alkaline phosphatase family.</text>
</comment>
<evidence type="ECO:0000313" key="12">
    <source>
        <dbReference type="Proteomes" id="UP000050454"/>
    </source>
</evidence>
<reference evidence="11 12" key="1">
    <citation type="submission" date="2015-07" db="EMBL/GenBank/DDBJ databases">
        <title>The draft genome sequence of Leadbetterella sp. JN14-9.</title>
        <authorList>
            <person name="Liu Y."/>
            <person name="Du J."/>
            <person name="Shao Z."/>
        </authorList>
    </citation>
    <scope>NUCLEOTIDE SEQUENCE [LARGE SCALE GENOMIC DNA]</scope>
    <source>
        <strain evidence="11 12">JN14-9</strain>
    </source>
</reference>
<feature type="binding site" evidence="8">
    <location>
        <position position="289"/>
    </location>
    <ligand>
        <name>Zn(2+)</name>
        <dbReference type="ChEBI" id="CHEBI:29105"/>
        <label>2</label>
    </ligand>
</feature>
<dbReference type="InterPro" id="IPR017850">
    <property type="entry name" value="Alkaline_phosphatase_core_sf"/>
</dbReference>
<evidence type="ECO:0000256" key="9">
    <source>
        <dbReference type="RuleBase" id="RU003946"/>
    </source>
</evidence>
<dbReference type="RefSeq" id="WP_055150450.1">
    <property type="nucleotide sequence ID" value="NZ_JXSZ01000013.1"/>
</dbReference>
<keyword evidence="4" id="KW-0378">Hydrolase</keyword>
<evidence type="ECO:0000256" key="5">
    <source>
        <dbReference type="ARBA" id="ARBA00022833"/>
    </source>
</evidence>
<organism evidence="11 12">
    <name type="scientific">Jiulongibacter sediminis</name>
    <dbReference type="NCBI Taxonomy" id="1605367"/>
    <lineage>
        <taxon>Bacteria</taxon>
        <taxon>Pseudomonadati</taxon>
        <taxon>Bacteroidota</taxon>
        <taxon>Cytophagia</taxon>
        <taxon>Cytophagales</taxon>
        <taxon>Leadbetterellaceae</taxon>
        <taxon>Jiulongibacter</taxon>
    </lineage>
</organism>
<dbReference type="Gene3D" id="3.40.720.10">
    <property type="entry name" value="Alkaline Phosphatase, subunit A"/>
    <property type="match status" value="1"/>
</dbReference>
<dbReference type="EMBL" id="LGTQ01000013">
    <property type="protein sequence ID" value="KPM46835.1"/>
    <property type="molecule type" value="Genomic_DNA"/>
</dbReference>
<dbReference type="Pfam" id="PF00245">
    <property type="entry name" value="Alk_phosphatase"/>
    <property type="match status" value="2"/>
</dbReference>
<dbReference type="PANTHER" id="PTHR11596">
    <property type="entry name" value="ALKALINE PHOSPHATASE"/>
    <property type="match status" value="1"/>
</dbReference>
<comment type="caution">
    <text evidence="11">The sequence shown here is derived from an EMBL/GenBank/DDBJ whole genome shotgun (WGS) entry which is preliminary data.</text>
</comment>
<keyword evidence="12" id="KW-1185">Reference proteome</keyword>
<dbReference type="OrthoDB" id="9794455at2"/>
<evidence type="ECO:0000313" key="11">
    <source>
        <dbReference type="EMBL" id="KPM46835.1"/>
    </source>
</evidence>
<feature type="signal peptide" evidence="10">
    <location>
        <begin position="1"/>
        <end position="19"/>
    </location>
</feature>
<evidence type="ECO:0000256" key="7">
    <source>
        <dbReference type="PIRSR" id="PIRSR601952-1"/>
    </source>
</evidence>
<comment type="cofactor">
    <cofactor evidence="8">
        <name>Zn(2+)</name>
        <dbReference type="ChEBI" id="CHEBI:29105"/>
    </cofactor>
    <text evidence="8">Binds 2 Zn(2+) ions.</text>
</comment>
<dbReference type="SMART" id="SM00098">
    <property type="entry name" value="alkPPc"/>
    <property type="match status" value="1"/>
</dbReference>
<evidence type="ECO:0000256" key="4">
    <source>
        <dbReference type="ARBA" id="ARBA00022801"/>
    </source>
</evidence>
<evidence type="ECO:0000256" key="10">
    <source>
        <dbReference type="SAM" id="SignalP"/>
    </source>
</evidence>
<dbReference type="InterPro" id="IPR018299">
    <property type="entry name" value="Alkaline_phosphatase_AS"/>
</dbReference>
<feature type="binding site" evidence="8">
    <location>
        <position position="250"/>
    </location>
    <ligand>
        <name>Zn(2+)</name>
        <dbReference type="ChEBI" id="CHEBI:29105"/>
        <label>2</label>
    </ligand>
</feature>
<keyword evidence="3 8" id="KW-0479">Metal-binding</keyword>
<gene>
    <name evidence="11" type="ORF">AFM12_16450</name>
</gene>
<dbReference type="STRING" id="1605367.AFM12_16450"/>
<feature type="active site" description="Phosphoserine intermediate" evidence="7">
    <location>
        <position position="73"/>
    </location>
</feature>
<evidence type="ECO:0000256" key="2">
    <source>
        <dbReference type="ARBA" id="ARBA00022553"/>
    </source>
</evidence>
<feature type="binding site" evidence="8">
    <location>
        <position position="32"/>
    </location>
    <ligand>
        <name>Mg(2+)</name>
        <dbReference type="ChEBI" id="CHEBI:18420"/>
    </ligand>
</feature>
<feature type="binding site" evidence="8">
    <location>
        <position position="124"/>
    </location>
    <ligand>
        <name>Mg(2+)</name>
        <dbReference type="ChEBI" id="CHEBI:18420"/>
    </ligand>
</feature>
<dbReference type="SUPFAM" id="SSF53649">
    <property type="entry name" value="Alkaline phosphatase-like"/>
    <property type="match status" value="1"/>
</dbReference>
<dbReference type="GO" id="GO:0004035">
    <property type="term" value="F:alkaline phosphatase activity"/>
    <property type="evidence" value="ECO:0007669"/>
    <property type="project" value="TreeGrafter"/>
</dbReference>